<sequence length="210" mass="22063">MLRKVMLGLAGAVLVLVLGVVAVAGYFYTSWKRPPAQRVLAVSEAERYLLAASREGDAELVAGLLKAGTPVNVQDDRGFSPLILAAYHGHTETVRALLAGGADACAGDSRGNTALMGAAFKGYVEVVDLLLQQPCAVDQSNGVGQTALMFARLFGRKEVAERLQQKGASPERRDSSGRTAEDWAQTQVPESPVTAPNSLARSAAPTAVSQ</sequence>
<comment type="caution">
    <text evidence="5">The sequence shown here is derived from an EMBL/GenBank/DDBJ whole genome shotgun (WGS) entry which is preliminary data.</text>
</comment>
<dbReference type="AlphaFoldDB" id="A0A085WP04"/>
<evidence type="ECO:0000256" key="3">
    <source>
        <dbReference type="PROSITE-ProRule" id="PRU00023"/>
    </source>
</evidence>
<dbReference type="STRING" id="394096.DB31_6392"/>
<dbReference type="PROSITE" id="PS50297">
    <property type="entry name" value="ANK_REP_REGION"/>
    <property type="match status" value="1"/>
</dbReference>
<dbReference type="SUPFAM" id="SSF48403">
    <property type="entry name" value="Ankyrin repeat"/>
    <property type="match status" value="1"/>
</dbReference>
<dbReference type="InterPro" id="IPR036770">
    <property type="entry name" value="Ankyrin_rpt-contain_sf"/>
</dbReference>
<dbReference type="PANTHER" id="PTHR24171">
    <property type="entry name" value="ANKYRIN REPEAT DOMAIN-CONTAINING PROTEIN 39-RELATED"/>
    <property type="match status" value="1"/>
</dbReference>
<feature type="repeat" description="ANK" evidence="3">
    <location>
        <begin position="110"/>
        <end position="142"/>
    </location>
</feature>
<evidence type="ECO:0000313" key="6">
    <source>
        <dbReference type="Proteomes" id="UP000028725"/>
    </source>
</evidence>
<accession>A0A085WP04</accession>
<dbReference type="EMBL" id="JMCB01000004">
    <property type="protein sequence ID" value="KFE69417.1"/>
    <property type="molecule type" value="Genomic_DNA"/>
</dbReference>
<dbReference type="InterPro" id="IPR002110">
    <property type="entry name" value="Ankyrin_rpt"/>
</dbReference>
<evidence type="ECO:0000256" key="1">
    <source>
        <dbReference type="ARBA" id="ARBA00022737"/>
    </source>
</evidence>
<feature type="compositionally biased region" description="Polar residues" evidence="4">
    <location>
        <begin position="184"/>
        <end position="200"/>
    </location>
</feature>
<dbReference type="Proteomes" id="UP000028725">
    <property type="component" value="Unassembled WGS sequence"/>
</dbReference>
<keyword evidence="6" id="KW-1185">Reference proteome</keyword>
<gene>
    <name evidence="5" type="ORF">DB31_6392</name>
</gene>
<evidence type="ECO:0000256" key="4">
    <source>
        <dbReference type="SAM" id="MobiDB-lite"/>
    </source>
</evidence>
<feature type="compositionally biased region" description="Basic and acidic residues" evidence="4">
    <location>
        <begin position="162"/>
        <end position="181"/>
    </location>
</feature>
<feature type="repeat" description="ANK" evidence="3">
    <location>
        <begin position="77"/>
        <end position="109"/>
    </location>
</feature>
<dbReference type="Gene3D" id="1.25.40.20">
    <property type="entry name" value="Ankyrin repeat-containing domain"/>
    <property type="match status" value="1"/>
</dbReference>
<dbReference type="OrthoDB" id="671583at2"/>
<dbReference type="Pfam" id="PF12796">
    <property type="entry name" value="Ank_2"/>
    <property type="match status" value="1"/>
</dbReference>
<dbReference type="SMART" id="SM00248">
    <property type="entry name" value="ANK"/>
    <property type="match status" value="4"/>
</dbReference>
<protein>
    <submittedName>
        <fullName evidence="5">Ankyrin</fullName>
    </submittedName>
</protein>
<dbReference type="PANTHER" id="PTHR24171:SF9">
    <property type="entry name" value="ANKYRIN REPEAT DOMAIN-CONTAINING PROTEIN 39"/>
    <property type="match status" value="1"/>
</dbReference>
<feature type="repeat" description="ANK" evidence="3">
    <location>
        <begin position="143"/>
        <end position="175"/>
    </location>
</feature>
<keyword evidence="1" id="KW-0677">Repeat</keyword>
<evidence type="ECO:0000256" key="2">
    <source>
        <dbReference type="ARBA" id="ARBA00023043"/>
    </source>
</evidence>
<dbReference type="Pfam" id="PF00023">
    <property type="entry name" value="Ank"/>
    <property type="match status" value="1"/>
</dbReference>
<proteinExistence type="predicted"/>
<keyword evidence="2 3" id="KW-0040">ANK repeat</keyword>
<evidence type="ECO:0000313" key="5">
    <source>
        <dbReference type="EMBL" id="KFE69417.1"/>
    </source>
</evidence>
<name>A0A085WP04_9BACT</name>
<reference evidence="5 6" key="1">
    <citation type="submission" date="2014-04" db="EMBL/GenBank/DDBJ databases">
        <title>Genome assembly of Hyalangium minutum DSM 14724.</title>
        <authorList>
            <person name="Sharma G."/>
            <person name="Subramanian S."/>
        </authorList>
    </citation>
    <scope>NUCLEOTIDE SEQUENCE [LARGE SCALE GENOMIC DNA]</scope>
    <source>
        <strain evidence="5 6">DSM 14724</strain>
    </source>
</reference>
<feature type="region of interest" description="Disordered" evidence="4">
    <location>
        <begin position="162"/>
        <end position="210"/>
    </location>
</feature>
<dbReference type="PROSITE" id="PS50088">
    <property type="entry name" value="ANK_REPEAT"/>
    <property type="match status" value="3"/>
</dbReference>
<organism evidence="5 6">
    <name type="scientific">Hyalangium minutum</name>
    <dbReference type="NCBI Taxonomy" id="394096"/>
    <lineage>
        <taxon>Bacteria</taxon>
        <taxon>Pseudomonadati</taxon>
        <taxon>Myxococcota</taxon>
        <taxon>Myxococcia</taxon>
        <taxon>Myxococcales</taxon>
        <taxon>Cystobacterineae</taxon>
        <taxon>Archangiaceae</taxon>
        <taxon>Hyalangium</taxon>
    </lineage>
</organism>
<dbReference type="RefSeq" id="WP_044186612.1">
    <property type="nucleotide sequence ID" value="NZ_JMCB01000004.1"/>
</dbReference>